<dbReference type="Pfam" id="PF06094">
    <property type="entry name" value="GGACT"/>
    <property type="match status" value="1"/>
</dbReference>
<dbReference type="SUPFAM" id="SSF110857">
    <property type="entry name" value="Gamma-glutamyl cyclotransferase-like"/>
    <property type="match status" value="1"/>
</dbReference>
<dbReference type="CDD" id="cd06661">
    <property type="entry name" value="GGCT_like"/>
    <property type="match status" value="1"/>
</dbReference>
<protein>
    <submittedName>
        <fullName evidence="2">AIG2 family protein</fullName>
    </submittedName>
</protein>
<comment type="caution">
    <text evidence="2">The sequence shown here is derived from an EMBL/GenBank/DDBJ whole genome shotgun (WGS) entry which is preliminary data.</text>
</comment>
<reference evidence="2" key="1">
    <citation type="submission" date="2014-08" db="EMBL/GenBank/DDBJ databases">
        <title>Draft genome sequences of Sphingobium herbicidovorans.</title>
        <authorList>
            <person name="Gan H.M."/>
            <person name="Gan H.Y."/>
            <person name="Savka M.A."/>
        </authorList>
    </citation>
    <scope>NUCLEOTIDE SEQUENCE [LARGE SCALE GENOMIC DNA]</scope>
    <source>
        <strain evidence="2">NBRC 16415</strain>
    </source>
</reference>
<dbReference type="RefSeq" id="WP_037465572.1">
    <property type="nucleotide sequence ID" value="NZ_BCZD01000029.1"/>
</dbReference>
<proteinExistence type="predicted"/>
<dbReference type="AlphaFoldDB" id="A0A086PA01"/>
<dbReference type="STRING" id="76947.GCA_002080435_02041"/>
<evidence type="ECO:0000313" key="3">
    <source>
        <dbReference type="Proteomes" id="UP000024284"/>
    </source>
</evidence>
<dbReference type="eggNOG" id="COG2105">
    <property type="taxonomic scope" value="Bacteria"/>
</dbReference>
<sequence>MTSDLLFVYGTLRPGFGGERAAWLASVARPVDAAMARGALYRVDYYPAFVPQADGLVVGDLFHLPNATAILATLDEYEECAAHFPAPHEYRRERVRVQTTGGGVDAWTYVYARDVAGLERIAGGDFLG</sequence>
<keyword evidence="3" id="KW-1185">Reference proteome</keyword>
<feature type="domain" description="Gamma-glutamylcyclotransferase AIG2-like" evidence="1">
    <location>
        <begin position="6"/>
        <end position="126"/>
    </location>
</feature>
<dbReference type="PATRIC" id="fig|1219045.3.peg.2067"/>
<organism evidence="2 3">
    <name type="scientific">Sphingobium herbicidovorans (strain ATCC 700291 / DSM 11019 / CCUG 56400 / KCTC 2939 / LMG 18315 / NBRC 16415 / MH)</name>
    <name type="common">Sphingomonas herbicidovorans</name>
    <dbReference type="NCBI Taxonomy" id="1219045"/>
    <lineage>
        <taxon>Bacteria</taxon>
        <taxon>Pseudomonadati</taxon>
        <taxon>Pseudomonadota</taxon>
        <taxon>Alphaproteobacteria</taxon>
        <taxon>Sphingomonadales</taxon>
        <taxon>Sphingomonadaceae</taxon>
        <taxon>Sphingobium</taxon>
    </lineage>
</organism>
<dbReference type="Proteomes" id="UP000024284">
    <property type="component" value="Unassembled WGS sequence"/>
</dbReference>
<accession>A0A086PA01</accession>
<evidence type="ECO:0000313" key="2">
    <source>
        <dbReference type="EMBL" id="KFG90219.1"/>
    </source>
</evidence>
<gene>
    <name evidence="2" type="ORF">BV98_002022</name>
</gene>
<dbReference type="InterPro" id="IPR009288">
    <property type="entry name" value="AIG2-like_dom"/>
</dbReference>
<name>A0A086PA01_SPHHM</name>
<dbReference type="InterPro" id="IPR013024">
    <property type="entry name" value="GGCT-like"/>
</dbReference>
<dbReference type="OrthoDB" id="482277at2"/>
<dbReference type="EMBL" id="JFZA02000014">
    <property type="protein sequence ID" value="KFG90219.1"/>
    <property type="molecule type" value="Genomic_DNA"/>
</dbReference>
<evidence type="ECO:0000259" key="1">
    <source>
        <dbReference type="Pfam" id="PF06094"/>
    </source>
</evidence>
<dbReference type="Gene3D" id="3.10.490.10">
    <property type="entry name" value="Gamma-glutamyl cyclotransferase-like"/>
    <property type="match status" value="1"/>
</dbReference>
<dbReference type="InterPro" id="IPR036568">
    <property type="entry name" value="GGCT-like_sf"/>
</dbReference>